<dbReference type="Pfam" id="PF20789">
    <property type="entry name" value="4HBT_3C"/>
    <property type="match status" value="1"/>
</dbReference>
<dbReference type="Pfam" id="PF03732">
    <property type="entry name" value="Retrotrans_gag"/>
    <property type="match status" value="1"/>
</dbReference>
<dbReference type="HOGENOM" id="CLU_326577_0_0_1"/>
<comment type="similarity">
    <text evidence="1">Belongs to the C/M/P thioester hydrolase family.</text>
</comment>
<dbReference type="InParanoid" id="A0A0D1XK75"/>
<dbReference type="EMBL" id="KN847548">
    <property type="protein sequence ID" value="KIW02736.1"/>
    <property type="molecule type" value="Genomic_DNA"/>
</dbReference>
<proteinExistence type="inferred from homology"/>
<dbReference type="InterPro" id="IPR001878">
    <property type="entry name" value="Znf_CCHC"/>
</dbReference>
<dbReference type="PANTHER" id="PTHR11066:SF35">
    <property type="entry name" value="ACYL-COA THIOESTERASE II"/>
    <property type="match status" value="1"/>
</dbReference>
<dbReference type="SUPFAM" id="SSF54637">
    <property type="entry name" value="Thioesterase/thiol ester dehydrase-isomerase"/>
    <property type="match status" value="2"/>
</dbReference>
<dbReference type="InterPro" id="IPR029069">
    <property type="entry name" value="HotDog_dom_sf"/>
</dbReference>
<dbReference type="SMART" id="SM00343">
    <property type="entry name" value="ZnF_C2HC"/>
    <property type="match status" value="1"/>
</dbReference>
<dbReference type="CDD" id="cd03445">
    <property type="entry name" value="Thioesterase_II_repeat2"/>
    <property type="match status" value="1"/>
</dbReference>
<dbReference type="InterPro" id="IPR049450">
    <property type="entry name" value="ACOT8-like_C"/>
</dbReference>
<keyword evidence="3" id="KW-0479">Metal-binding</keyword>
<keyword evidence="3" id="KW-0862">Zinc</keyword>
<dbReference type="InterPro" id="IPR049449">
    <property type="entry name" value="TesB_ACOT8-like_N"/>
</dbReference>
<dbReference type="GO" id="GO:0008270">
    <property type="term" value="F:zinc ion binding"/>
    <property type="evidence" value="ECO:0007669"/>
    <property type="project" value="UniProtKB-KW"/>
</dbReference>
<accession>A0A0D1XK75</accession>
<dbReference type="InterPro" id="IPR042171">
    <property type="entry name" value="Acyl-CoA_hotdog"/>
</dbReference>
<dbReference type="GO" id="GO:0047617">
    <property type="term" value="F:fatty acyl-CoA hydrolase activity"/>
    <property type="evidence" value="ECO:0007669"/>
    <property type="project" value="InterPro"/>
</dbReference>
<feature type="compositionally biased region" description="Basic residues" evidence="4">
    <location>
        <begin position="581"/>
        <end position="593"/>
    </location>
</feature>
<dbReference type="GO" id="GO:0005782">
    <property type="term" value="C:peroxisomal matrix"/>
    <property type="evidence" value="ECO:0007669"/>
    <property type="project" value="UniProtKB-SubCell"/>
</dbReference>
<dbReference type="PROSITE" id="PS50158">
    <property type="entry name" value="ZF_CCHC"/>
    <property type="match status" value="1"/>
</dbReference>
<evidence type="ECO:0000256" key="2">
    <source>
        <dbReference type="ARBA" id="ARBA00022801"/>
    </source>
</evidence>
<protein>
    <submittedName>
        <fullName evidence="6">Acyl-CoA thioesterase II</fullName>
    </submittedName>
</protein>
<dbReference type="AlphaFoldDB" id="A0A0D1XK75"/>
<dbReference type="CDD" id="cd03444">
    <property type="entry name" value="Thioesterase_II_repeat1"/>
    <property type="match status" value="1"/>
</dbReference>
<dbReference type="SUPFAM" id="SSF57756">
    <property type="entry name" value="Retrovirus zinc finger-like domains"/>
    <property type="match status" value="1"/>
</dbReference>
<feature type="domain" description="CCHC-type" evidence="5">
    <location>
        <begin position="629"/>
        <end position="644"/>
    </location>
</feature>
<dbReference type="RefSeq" id="XP_016212605.1">
    <property type="nucleotide sequence ID" value="XM_016359769.1"/>
</dbReference>
<evidence type="ECO:0000313" key="6">
    <source>
        <dbReference type="EMBL" id="KIW02736.1"/>
    </source>
</evidence>
<reference evidence="6 7" key="1">
    <citation type="submission" date="2015-01" db="EMBL/GenBank/DDBJ databases">
        <title>The Genome Sequence of Ochroconis gallopava CBS43764.</title>
        <authorList>
            <consortium name="The Broad Institute Genomics Platform"/>
            <person name="Cuomo C."/>
            <person name="de Hoog S."/>
            <person name="Gorbushina A."/>
            <person name="Stielow B."/>
            <person name="Teixiera M."/>
            <person name="Abouelleil A."/>
            <person name="Chapman S.B."/>
            <person name="Priest M."/>
            <person name="Young S.K."/>
            <person name="Wortman J."/>
            <person name="Nusbaum C."/>
            <person name="Birren B."/>
        </authorList>
    </citation>
    <scope>NUCLEOTIDE SEQUENCE [LARGE SCALE GENOMIC DNA]</scope>
    <source>
        <strain evidence="6 7">CBS 43764</strain>
    </source>
</reference>
<dbReference type="VEuPathDB" id="FungiDB:PV09_06170"/>
<dbReference type="GO" id="GO:0006637">
    <property type="term" value="P:acyl-CoA metabolic process"/>
    <property type="evidence" value="ECO:0007669"/>
    <property type="project" value="InterPro"/>
</dbReference>
<feature type="region of interest" description="Disordered" evidence="4">
    <location>
        <begin position="576"/>
        <end position="621"/>
    </location>
</feature>
<dbReference type="Pfam" id="PF13622">
    <property type="entry name" value="4HBT_3"/>
    <property type="match status" value="1"/>
</dbReference>
<dbReference type="STRING" id="253628.A0A0D1XK75"/>
<keyword evidence="2" id="KW-0378">Hydrolase</keyword>
<feature type="compositionally biased region" description="Basic and acidic residues" evidence="4">
    <location>
        <begin position="605"/>
        <end position="616"/>
    </location>
</feature>
<feature type="compositionally biased region" description="Low complexity" evidence="4">
    <location>
        <begin position="317"/>
        <end position="329"/>
    </location>
</feature>
<dbReference type="Proteomes" id="UP000053259">
    <property type="component" value="Unassembled WGS sequence"/>
</dbReference>
<dbReference type="Gene3D" id="2.40.160.210">
    <property type="entry name" value="Acyl-CoA thioesterase, double hotdog domain"/>
    <property type="match status" value="1"/>
</dbReference>
<evidence type="ECO:0000256" key="4">
    <source>
        <dbReference type="SAM" id="MobiDB-lite"/>
    </source>
</evidence>
<evidence type="ECO:0000256" key="3">
    <source>
        <dbReference type="PROSITE-ProRule" id="PRU00047"/>
    </source>
</evidence>
<organism evidence="6 7">
    <name type="scientific">Verruconis gallopava</name>
    <dbReference type="NCBI Taxonomy" id="253628"/>
    <lineage>
        <taxon>Eukaryota</taxon>
        <taxon>Fungi</taxon>
        <taxon>Dikarya</taxon>
        <taxon>Ascomycota</taxon>
        <taxon>Pezizomycotina</taxon>
        <taxon>Dothideomycetes</taxon>
        <taxon>Pleosporomycetidae</taxon>
        <taxon>Venturiales</taxon>
        <taxon>Sympoventuriaceae</taxon>
        <taxon>Verruconis</taxon>
    </lineage>
</organism>
<gene>
    <name evidence="6" type="ORF">PV09_06170</name>
</gene>
<sequence>MSATTILEHIALDRLSDNEFRSQYLPGWMGNIGLIAYGGCTLAIGVSAACQTVKDGYHLYSASGNYLGPAQTDRKYYCNVTRIRDTRTFATRYVQVSQVLDDGTRRHCLSMLADFQVQEPGTMLSYSVPPSKKYPSPLEGKTLDEYKAELVQNNVVSQAACDAQTKTFAMMARTFENRIVPESMIHQKLFGMAKNLTTMQDSLPLTSRTTAEWLRARGGPLKTQAENVSALAFNIDSALSFLPLVHDHMALNDAGPCSSLDFAIRIFSNSVDLNEWHLKEMKTYHGSNGRTYSEARLWDQDLNLVAGKEQYLMSTVSKRSSGSQQQSGPPKKKVEVTSTIGAAGPSTYRTAVPPPPPPPPRDPEVLPDAQLIDDSDSSDSNSDSGSENLFDGDMARPKVNPPEPFEGERSKYEAFRSQLGVYIYWNQDKLDSEEKKVICAVSYLRGSAYTWIQRRVDQYILKKGDVPHDVKRIFQSYSVFMGEMDQYFQRVNEAYLAEKKLLELRQKSDASSYAVEFEKWAAILKWNDDALRTKFFAGLKPEVKAQLRLREKEISTLTELIESAIRVDSILFENKLDKQGKTPRHQPNHGRPRRSTDYYGPQPMEIDKLQKGEQAPKKPKNFKKNMGNCFKCGQPGHFARSCPKPKKQSIKTLGTGVQTRKIAMLKRNSHDAYRWGPNQNTGPRDETVIQGILERHPDVQTNMAHKFHWALPISHCKIQDCGFWEHSENKDPGEPSWEYPYGPPKVSFTQVRRILQIEGIKGNDRHVHHEHLPVNLCTAWGCQCPRHRVPVMQWGIIDENHPSIDAGSSPRGIQSTIGNLDPEENEMMENVYKCIIKLIYMTDDSIRRAIIWVLPKDPYRIGFQMNADPDSEDPQKSYRLNL</sequence>
<keyword evidence="7" id="KW-1185">Reference proteome</keyword>
<dbReference type="GeneID" id="27314143"/>
<evidence type="ECO:0000313" key="7">
    <source>
        <dbReference type="Proteomes" id="UP000053259"/>
    </source>
</evidence>
<dbReference type="InterPro" id="IPR036875">
    <property type="entry name" value="Znf_CCHC_sf"/>
</dbReference>
<name>A0A0D1XK75_9PEZI</name>
<dbReference type="PANTHER" id="PTHR11066">
    <property type="entry name" value="ACYL-COA THIOESTERASE"/>
    <property type="match status" value="1"/>
</dbReference>
<dbReference type="InterPro" id="IPR005162">
    <property type="entry name" value="Retrotrans_gag_dom"/>
</dbReference>
<dbReference type="Gene3D" id="4.10.60.10">
    <property type="entry name" value="Zinc finger, CCHC-type"/>
    <property type="match status" value="1"/>
</dbReference>
<dbReference type="GO" id="GO:0009062">
    <property type="term" value="P:fatty acid catabolic process"/>
    <property type="evidence" value="ECO:0007669"/>
    <property type="project" value="TreeGrafter"/>
</dbReference>
<keyword evidence="3" id="KW-0863">Zinc-finger</keyword>
<dbReference type="Pfam" id="PF00098">
    <property type="entry name" value="zf-CCHC"/>
    <property type="match status" value="1"/>
</dbReference>
<feature type="region of interest" description="Disordered" evidence="4">
    <location>
        <begin position="315"/>
        <end position="408"/>
    </location>
</feature>
<evidence type="ECO:0000256" key="1">
    <source>
        <dbReference type="ARBA" id="ARBA00006538"/>
    </source>
</evidence>
<dbReference type="GO" id="GO:0003676">
    <property type="term" value="F:nucleic acid binding"/>
    <property type="evidence" value="ECO:0007669"/>
    <property type="project" value="InterPro"/>
</dbReference>
<evidence type="ECO:0000259" key="5">
    <source>
        <dbReference type="PROSITE" id="PS50158"/>
    </source>
</evidence>
<dbReference type="OrthoDB" id="68328at2759"/>
<dbReference type="InterPro" id="IPR003703">
    <property type="entry name" value="Acyl_CoA_thio"/>
</dbReference>